<reference evidence="2 3" key="1">
    <citation type="submission" date="2019-10" db="EMBL/GenBank/DDBJ databases">
        <title>Gracilibacillus sp. nov. isolated from rice seeds.</title>
        <authorList>
            <person name="He S."/>
        </authorList>
    </citation>
    <scope>NUCLEOTIDE SEQUENCE [LARGE SCALE GENOMIC DNA]</scope>
    <source>
        <strain evidence="2 3">TD8</strain>
    </source>
</reference>
<dbReference type="CDD" id="cd14728">
    <property type="entry name" value="Ere-like"/>
    <property type="match status" value="1"/>
</dbReference>
<dbReference type="PANTHER" id="PTHR31299:SF0">
    <property type="entry name" value="ESTERASE, PUTATIVE (AFU_ORTHOLOGUE AFUA_1G05850)-RELATED"/>
    <property type="match status" value="1"/>
</dbReference>
<name>A0A7C8GTT3_9BACI</name>
<dbReference type="PROSITE" id="PS51257">
    <property type="entry name" value="PROKAR_LIPOPROTEIN"/>
    <property type="match status" value="1"/>
</dbReference>
<dbReference type="PANTHER" id="PTHR31299">
    <property type="entry name" value="ESTERASE, PUTATIVE (AFU_ORTHOLOGUE AFUA_1G05850)-RELATED"/>
    <property type="match status" value="1"/>
</dbReference>
<dbReference type="InterPro" id="IPR007815">
    <property type="entry name" value="Emycin_Estase"/>
</dbReference>
<sequence>MRKLLFVLFFIPVLSACSSSVEAVENPAKYISEISELDIPDEVRVIGLGEATHGNSEFQQLKKEVMDALMQNEGVRVFVLEGDFGAGRKINQFILSGKGTAKEAVFSLDYDIYKTQEMIDLVQWMYEHNLEASDDEIIYFYGNDMQRYDASKRNLLEFYQQVAEAKGEQYRRKLSEVSNETLRDLSRDERNKALETLEEIMIDLQTNKQQYTEQTSADHYQFALQYAKVLKQRTNLFLTDNYAQLRDQYLAENLKWIVDYEATRGNDKVLVSGHNGHIEKTSANVAGYQSMGQYLDELYGSEYFAIGTDLLESEFLAKNGSSGDKRGVFRINNNNDLVDSFKDVKENIFYLDFGNASESTKLLMILSSKQKMVNVGDQFSSWYKLMKKFYTIEMIPNEAYDGLIIVKEAKPTELIGEK</sequence>
<dbReference type="Gene3D" id="3.40.1660.10">
    <property type="entry name" value="EreA-like (biosynthetic domain)"/>
    <property type="match status" value="1"/>
</dbReference>
<proteinExistence type="predicted"/>
<dbReference type="AlphaFoldDB" id="A0A7C8GTT3"/>
<dbReference type="RefSeq" id="WP_153402450.1">
    <property type="nucleotide sequence ID" value="NZ_ML762427.1"/>
</dbReference>
<accession>A0A7C8GTT3</accession>
<comment type="caution">
    <text evidence="2">The sequence shown here is derived from an EMBL/GenBank/DDBJ whole genome shotgun (WGS) entry which is preliminary data.</text>
</comment>
<dbReference type="Pfam" id="PF05139">
    <property type="entry name" value="Erythro_esteras"/>
    <property type="match status" value="1"/>
</dbReference>
<dbReference type="Proteomes" id="UP000480246">
    <property type="component" value="Unassembled WGS sequence"/>
</dbReference>
<evidence type="ECO:0000313" key="2">
    <source>
        <dbReference type="EMBL" id="KAB8137843.1"/>
    </source>
</evidence>
<feature type="signal peptide" evidence="1">
    <location>
        <begin position="1"/>
        <end position="23"/>
    </location>
</feature>
<dbReference type="GO" id="GO:0046677">
    <property type="term" value="P:response to antibiotic"/>
    <property type="evidence" value="ECO:0007669"/>
    <property type="project" value="InterPro"/>
</dbReference>
<dbReference type="OrthoDB" id="9810066at2"/>
<dbReference type="Gene3D" id="3.30.1870.10">
    <property type="entry name" value="EreA-like, domain 2"/>
    <property type="match status" value="1"/>
</dbReference>
<protein>
    <submittedName>
        <fullName evidence="2">Erythromycin esterase family protein</fullName>
    </submittedName>
</protein>
<gene>
    <name evidence="2" type="ORF">F9U64_07875</name>
</gene>
<dbReference type="SUPFAM" id="SSF159501">
    <property type="entry name" value="EreA/ChaN-like"/>
    <property type="match status" value="1"/>
</dbReference>
<dbReference type="EMBL" id="WEID01000035">
    <property type="protein sequence ID" value="KAB8137843.1"/>
    <property type="molecule type" value="Genomic_DNA"/>
</dbReference>
<evidence type="ECO:0000256" key="1">
    <source>
        <dbReference type="SAM" id="SignalP"/>
    </source>
</evidence>
<keyword evidence="3" id="KW-1185">Reference proteome</keyword>
<dbReference type="Gene3D" id="1.20.1440.30">
    <property type="entry name" value="Biosynthetic Protein domain"/>
    <property type="match status" value="1"/>
</dbReference>
<feature type="chain" id="PRO_5028960139" evidence="1">
    <location>
        <begin position="24"/>
        <end position="418"/>
    </location>
</feature>
<organism evidence="2 3">
    <name type="scientific">Gracilibacillus oryzae</name>
    <dbReference type="NCBI Taxonomy" id="1672701"/>
    <lineage>
        <taxon>Bacteria</taxon>
        <taxon>Bacillati</taxon>
        <taxon>Bacillota</taxon>
        <taxon>Bacilli</taxon>
        <taxon>Bacillales</taxon>
        <taxon>Bacillaceae</taxon>
        <taxon>Gracilibacillus</taxon>
    </lineage>
</organism>
<dbReference type="InterPro" id="IPR052036">
    <property type="entry name" value="Hydrolase/PRTase-associated"/>
</dbReference>
<keyword evidence="1" id="KW-0732">Signal</keyword>
<evidence type="ECO:0000313" key="3">
    <source>
        <dbReference type="Proteomes" id="UP000480246"/>
    </source>
</evidence>